<dbReference type="InterPro" id="IPR007110">
    <property type="entry name" value="Ig-like_dom"/>
</dbReference>
<dbReference type="Pfam" id="PF13895">
    <property type="entry name" value="Ig_2"/>
    <property type="match status" value="2"/>
</dbReference>
<dbReference type="GeneID" id="106014190"/>
<dbReference type="SMART" id="SM00408">
    <property type="entry name" value="IGc2"/>
    <property type="match status" value="3"/>
</dbReference>
<name>A0ABM1AFS6_APLCA</name>
<evidence type="ECO:0000313" key="4">
    <source>
        <dbReference type="Proteomes" id="UP000694888"/>
    </source>
</evidence>
<evidence type="ECO:0000313" key="5">
    <source>
        <dbReference type="RefSeq" id="XP_012946789.1"/>
    </source>
</evidence>
<dbReference type="Pfam" id="PF07645">
    <property type="entry name" value="EGF_CA"/>
    <property type="match status" value="1"/>
</dbReference>
<dbReference type="PANTHER" id="PTHR46013:SF7">
    <property type="entry name" value="IG-LIKE DOMAIN-CONTAINING PROTEIN"/>
    <property type="match status" value="1"/>
</dbReference>
<dbReference type="InterPro" id="IPR049883">
    <property type="entry name" value="NOTCH1_EGF-like"/>
</dbReference>
<feature type="domain" description="Ig-like" evidence="3">
    <location>
        <begin position="240"/>
        <end position="329"/>
    </location>
</feature>
<keyword evidence="1" id="KW-1015">Disulfide bond</keyword>
<dbReference type="Proteomes" id="UP000694888">
    <property type="component" value="Unplaced"/>
</dbReference>
<dbReference type="InterPro" id="IPR003599">
    <property type="entry name" value="Ig_sub"/>
</dbReference>
<feature type="domain" description="Ig-like" evidence="3">
    <location>
        <begin position="151"/>
        <end position="225"/>
    </location>
</feature>
<protein>
    <submittedName>
        <fullName evidence="5">Hemicentin-1</fullName>
    </submittedName>
</protein>
<evidence type="ECO:0000256" key="1">
    <source>
        <dbReference type="ARBA" id="ARBA00023157"/>
    </source>
</evidence>
<dbReference type="RefSeq" id="XP_012946789.1">
    <property type="nucleotide sequence ID" value="XM_013091335.2"/>
</dbReference>
<accession>A0ABM1AFS6</accession>
<dbReference type="PROSITE" id="PS50835">
    <property type="entry name" value="IG_LIKE"/>
    <property type="match status" value="4"/>
</dbReference>
<keyword evidence="2" id="KW-1133">Transmembrane helix</keyword>
<keyword evidence="4" id="KW-1185">Reference proteome</keyword>
<keyword evidence="2" id="KW-0812">Transmembrane</keyword>
<proteinExistence type="predicted"/>
<evidence type="ECO:0000256" key="2">
    <source>
        <dbReference type="SAM" id="Phobius"/>
    </source>
</evidence>
<dbReference type="Gene3D" id="2.60.40.10">
    <property type="entry name" value="Immunoglobulins"/>
    <property type="match status" value="4"/>
</dbReference>
<evidence type="ECO:0000259" key="3">
    <source>
        <dbReference type="PROSITE" id="PS50835"/>
    </source>
</evidence>
<reference evidence="5" key="1">
    <citation type="submission" date="2025-08" db="UniProtKB">
        <authorList>
            <consortium name="RefSeq"/>
        </authorList>
    </citation>
    <scope>IDENTIFICATION</scope>
</reference>
<feature type="domain" description="Ig-like" evidence="3">
    <location>
        <begin position="60"/>
        <end position="137"/>
    </location>
</feature>
<keyword evidence="2" id="KW-0472">Membrane</keyword>
<feature type="domain" description="Ig-like" evidence="3">
    <location>
        <begin position="336"/>
        <end position="415"/>
    </location>
</feature>
<organism evidence="4 5">
    <name type="scientific">Aplysia californica</name>
    <name type="common">California sea hare</name>
    <dbReference type="NCBI Taxonomy" id="6500"/>
    <lineage>
        <taxon>Eukaryota</taxon>
        <taxon>Metazoa</taxon>
        <taxon>Spiralia</taxon>
        <taxon>Lophotrochozoa</taxon>
        <taxon>Mollusca</taxon>
        <taxon>Gastropoda</taxon>
        <taxon>Heterobranchia</taxon>
        <taxon>Euthyneura</taxon>
        <taxon>Tectipleura</taxon>
        <taxon>Aplysiida</taxon>
        <taxon>Aplysioidea</taxon>
        <taxon>Aplysiidae</taxon>
        <taxon>Aplysia</taxon>
    </lineage>
</organism>
<dbReference type="PANTHER" id="PTHR46013">
    <property type="entry name" value="VASCULAR CELL ADHESION MOLECULE 1"/>
    <property type="match status" value="1"/>
</dbReference>
<sequence length="517" mass="56968">MVKPRVPNDLVFLQTDCCTTEYRHLCEDVDECETGTHTCHVSTQKCRNDLGTGYSCVNIPPTPTASGDLGVFLQGSDVTMYCTYTGPGFPSKFTWYKAGLYFTDQNQTILMISHAVFLEDASYRCTVTVDGVESALSNGISLVGSFPPDQPTLNVTRGLPVPAGESVTLNCTTSIDGNDFLFLWKKNGLVFIKQAQPDLHIVSFFPGDSASYTCQVQNTTSQLLSPESNDILLQFFLTTPELSVYTLPRVAGDTPRKTLQVVNGSDVELTCKSPDPVEHFLWKTPQSLTTSMTLSETFELLNFTSVYAGNYMCFSKIGDVKSAESNNVTIEESTRPRLTSSLTNVPEGTLVKLSCQSHNPVHLRFRWQRDGVTFGEGTEPTYKILNFEKKDEGEYRCLAGDIRQDWTVSTAENLTAIPYNSLCKCMCIANSTTVEISRQEIHLVTSEIERNLSVDHTHLSSTVRKRTSAPDERKSSVSTGSGAIVMLSLVFCAIVIPDLVTAFYYIKATVQAGGLQT</sequence>
<dbReference type="InterPro" id="IPR003598">
    <property type="entry name" value="Ig_sub2"/>
</dbReference>
<dbReference type="InterPro" id="IPR013783">
    <property type="entry name" value="Ig-like_fold"/>
</dbReference>
<dbReference type="SMART" id="SM00409">
    <property type="entry name" value="IG"/>
    <property type="match status" value="4"/>
</dbReference>
<gene>
    <name evidence="5" type="primary">LOC106014190</name>
</gene>
<feature type="transmembrane region" description="Helical" evidence="2">
    <location>
        <begin position="483"/>
        <end position="506"/>
    </location>
</feature>
<dbReference type="InterPro" id="IPR036179">
    <property type="entry name" value="Ig-like_dom_sf"/>
</dbReference>
<dbReference type="SUPFAM" id="SSF48726">
    <property type="entry name" value="Immunoglobulin"/>
    <property type="match status" value="4"/>
</dbReference>